<organism evidence="6 7">
    <name type="scientific">Handroanthus impetiginosus</name>
    <dbReference type="NCBI Taxonomy" id="429701"/>
    <lineage>
        <taxon>Eukaryota</taxon>
        <taxon>Viridiplantae</taxon>
        <taxon>Streptophyta</taxon>
        <taxon>Embryophyta</taxon>
        <taxon>Tracheophyta</taxon>
        <taxon>Spermatophyta</taxon>
        <taxon>Magnoliopsida</taxon>
        <taxon>eudicotyledons</taxon>
        <taxon>Gunneridae</taxon>
        <taxon>Pentapetalae</taxon>
        <taxon>asterids</taxon>
        <taxon>lamiids</taxon>
        <taxon>Lamiales</taxon>
        <taxon>Bignoniaceae</taxon>
        <taxon>Crescentiina</taxon>
        <taxon>Tabebuia alliance</taxon>
        <taxon>Handroanthus</taxon>
    </lineage>
</organism>
<evidence type="ECO:0000256" key="4">
    <source>
        <dbReference type="ARBA" id="ARBA00023242"/>
    </source>
</evidence>
<sequence length="202" mass="23723">MCGAMYREDGQQLNEEEYIESFPLGFQFKPTDEELVQSYLMRKIKNLKLPCNRIREVDLYKFPTPQSLVEKYALIKNRESKWYFFSPRIKKYLNGDRPNRITPGGYWKLTGRDAPVCSRGQTIGKKRTLCFYEGKPTSAKKTNWIMHEFRINEQGHTTSYDDSMKLDDWVLCKVFERNIGSNATTQRDTTEVCNDANQQSLE</sequence>
<dbReference type="PROSITE" id="PS51005">
    <property type="entry name" value="NAC"/>
    <property type="match status" value="1"/>
</dbReference>
<evidence type="ECO:0000259" key="5">
    <source>
        <dbReference type="PROSITE" id="PS51005"/>
    </source>
</evidence>
<dbReference type="SUPFAM" id="SSF101941">
    <property type="entry name" value="NAC domain"/>
    <property type="match status" value="1"/>
</dbReference>
<evidence type="ECO:0000256" key="3">
    <source>
        <dbReference type="ARBA" id="ARBA00023163"/>
    </source>
</evidence>
<keyword evidence="1" id="KW-0805">Transcription regulation</keyword>
<proteinExistence type="predicted"/>
<dbReference type="EMBL" id="NKXS01004332">
    <property type="protein sequence ID" value="PIN06735.1"/>
    <property type="molecule type" value="Genomic_DNA"/>
</dbReference>
<keyword evidence="4" id="KW-0539">Nucleus</keyword>
<accession>A0A2G9GNE4</accession>
<dbReference type="OrthoDB" id="910810at2759"/>
<dbReference type="GO" id="GO:0006355">
    <property type="term" value="P:regulation of DNA-templated transcription"/>
    <property type="evidence" value="ECO:0007669"/>
    <property type="project" value="InterPro"/>
</dbReference>
<dbReference type="AlphaFoldDB" id="A0A2G9GNE4"/>
<dbReference type="PANTHER" id="PTHR31719:SF43">
    <property type="entry name" value="NAC TRANSCRIPTION FACTOR 56"/>
    <property type="match status" value="1"/>
</dbReference>
<keyword evidence="7" id="KW-1185">Reference proteome</keyword>
<dbReference type="Pfam" id="PF02365">
    <property type="entry name" value="NAM"/>
    <property type="match status" value="1"/>
</dbReference>
<evidence type="ECO:0000313" key="7">
    <source>
        <dbReference type="Proteomes" id="UP000231279"/>
    </source>
</evidence>
<dbReference type="Proteomes" id="UP000231279">
    <property type="component" value="Unassembled WGS sequence"/>
</dbReference>
<name>A0A2G9GNE4_9LAMI</name>
<comment type="caution">
    <text evidence="6">The sequence shown here is derived from an EMBL/GenBank/DDBJ whole genome shotgun (WGS) entry which is preliminary data.</text>
</comment>
<protein>
    <recommendedName>
        <fullName evidence="5">NAC domain-containing protein</fullName>
    </recommendedName>
</protein>
<keyword evidence="2" id="KW-0238">DNA-binding</keyword>
<evidence type="ECO:0000313" key="6">
    <source>
        <dbReference type="EMBL" id="PIN06735.1"/>
    </source>
</evidence>
<dbReference type="Gene3D" id="2.170.150.80">
    <property type="entry name" value="NAC domain"/>
    <property type="match status" value="1"/>
</dbReference>
<dbReference type="PANTHER" id="PTHR31719">
    <property type="entry name" value="NAC TRANSCRIPTION FACTOR 56"/>
    <property type="match status" value="1"/>
</dbReference>
<feature type="domain" description="NAC" evidence="5">
    <location>
        <begin position="22"/>
        <end position="177"/>
    </location>
</feature>
<evidence type="ECO:0000256" key="2">
    <source>
        <dbReference type="ARBA" id="ARBA00023125"/>
    </source>
</evidence>
<keyword evidence="3" id="KW-0804">Transcription</keyword>
<dbReference type="InterPro" id="IPR036093">
    <property type="entry name" value="NAC_dom_sf"/>
</dbReference>
<reference evidence="7" key="1">
    <citation type="journal article" date="2018" name="Gigascience">
        <title>Genome assembly of the Pink Ipe (Handroanthus impetiginosus, Bignoniaceae), a highly valued, ecologically keystone Neotropical timber forest tree.</title>
        <authorList>
            <person name="Silva-Junior O.B."/>
            <person name="Grattapaglia D."/>
            <person name="Novaes E."/>
            <person name="Collevatti R.G."/>
        </authorList>
    </citation>
    <scope>NUCLEOTIDE SEQUENCE [LARGE SCALE GENOMIC DNA]</scope>
    <source>
        <strain evidence="7">cv. UFG-1</strain>
    </source>
</reference>
<dbReference type="GO" id="GO:0003677">
    <property type="term" value="F:DNA binding"/>
    <property type="evidence" value="ECO:0007669"/>
    <property type="project" value="UniProtKB-KW"/>
</dbReference>
<dbReference type="InterPro" id="IPR003441">
    <property type="entry name" value="NAC-dom"/>
</dbReference>
<gene>
    <name evidence="6" type="ORF">CDL12_20702</name>
</gene>
<evidence type="ECO:0000256" key="1">
    <source>
        <dbReference type="ARBA" id="ARBA00023015"/>
    </source>
</evidence>
<dbReference type="STRING" id="429701.A0A2G9GNE4"/>